<comment type="similarity">
    <text evidence="1">Belongs to the AB hydrolase superfamily. AB hydrolase 2 family.</text>
</comment>
<protein>
    <submittedName>
        <fullName evidence="4">Alpha/beta hydrolase</fullName>
    </submittedName>
</protein>
<evidence type="ECO:0000313" key="4">
    <source>
        <dbReference type="EMBL" id="TGG91274.1"/>
    </source>
</evidence>
<dbReference type="OrthoDB" id="9801763at2"/>
<accession>A0A4Z0W5K3</accession>
<dbReference type="InterPro" id="IPR029058">
    <property type="entry name" value="AB_hydrolase_fold"/>
</dbReference>
<gene>
    <name evidence="4" type="ORF">E4656_16260</name>
</gene>
<proteinExistence type="inferred from homology"/>
<dbReference type="GO" id="GO:0016787">
    <property type="term" value="F:hydrolase activity"/>
    <property type="evidence" value="ECO:0007669"/>
    <property type="project" value="UniProtKB-KW"/>
</dbReference>
<evidence type="ECO:0000313" key="5">
    <source>
        <dbReference type="Proteomes" id="UP000297475"/>
    </source>
</evidence>
<evidence type="ECO:0000256" key="2">
    <source>
        <dbReference type="ARBA" id="ARBA00022801"/>
    </source>
</evidence>
<evidence type="ECO:0000256" key="1">
    <source>
        <dbReference type="ARBA" id="ARBA00006499"/>
    </source>
</evidence>
<evidence type="ECO:0000259" key="3">
    <source>
        <dbReference type="Pfam" id="PF02230"/>
    </source>
</evidence>
<keyword evidence="5" id="KW-1185">Reference proteome</keyword>
<dbReference type="EMBL" id="SRMF01000009">
    <property type="protein sequence ID" value="TGG91274.1"/>
    <property type="molecule type" value="Genomic_DNA"/>
</dbReference>
<feature type="domain" description="Phospholipase/carboxylesterase/thioesterase" evidence="3">
    <location>
        <begin position="9"/>
        <end position="211"/>
    </location>
</feature>
<sequence length="219" mass="23939">MSLLPCVEINPASTATHTVIWLHGLGASGHDFEPIVPELGLPDDLAVRFLFPHAPNLPVTVNGGVSMPAWYDILEMQIERKVDTEQLRASAAQIRALIQRERDNGIAPERILIAGFSQGGAVAYEVALSYPERLAGLLALSTYFATADSIQWSPANQDLPVLIQHGTQDPIVPEALGQQSYQQLQARGLPVDYQTFVMPHAVCPEQIGVIGRWLTERLS</sequence>
<dbReference type="InterPro" id="IPR050565">
    <property type="entry name" value="LYPA1-2/EST-like"/>
</dbReference>
<dbReference type="InterPro" id="IPR003140">
    <property type="entry name" value="PLipase/COase/thioEstase"/>
</dbReference>
<comment type="caution">
    <text evidence="4">The sequence shown here is derived from an EMBL/GenBank/DDBJ whole genome shotgun (WGS) entry which is preliminary data.</text>
</comment>
<organism evidence="4 5">
    <name type="scientific">Natronospirillum operosum</name>
    <dbReference type="NCBI Taxonomy" id="2759953"/>
    <lineage>
        <taxon>Bacteria</taxon>
        <taxon>Pseudomonadati</taxon>
        <taxon>Pseudomonadota</taxon>
        <taxon>Gammaproteobacteria</taxon>
        <taxon>Oceanospirillales</taxon>
        <taxon>Natronospirillaceae</taxon>
        <taxon>Natronospirillum</taxon>
    </lineage>
</organism>
<name>A0A4Z0W5K3_9GAMM</name>
<keyword evidence="2 4" id="KW-0378">Hydrolase</keyword>
<dbReference type="Pfam" id="PF02230">
    <property type="entry name" value="Abhydrolase_2"/>
    <property type="match status" value="1"/>
</dbReference>
<dbReference type="Gene3D" id="3.40.50.1820">
    <property type="entry name" value="alpha/beta hydrolase"/>
    <property type="match status" value="1"/>
</dbReference>
<dbReference type="PANTHER" id="PTHR10655">
    <property type="entry name" value="LYSOPHOSPHOLIPASE-RELATED"/>
    <property type="match status" value="1"/>
</dbReference>
<dbReference type="SUPFAM" id="SSF53474">
    <property type="entry name" value="alpha/beta-Hydrolases"/>
    <property type="match status" value="1"/>
</dbReference>
<reference evidence="4 5" key="1">
    <citation type="submission" date="2019-04" db="EMBL/GenBank/DDBJ databases">
        <title>Natronospirillum operosus gen. nov., sp. nov., a haloalkaliphilic satellite isolated from decaying biomass of laboratory culture of cyanobacterium Geitlerinema sp. and proposal of Natronospirillaceae fam. nov. and Saccharospirillaceae fam. nov.</title>
        <authorList>
            <person name="Kevbrin V."/>
            <person name="Boltyanskaya Y."/>
            <person name="Koziaeva V."/>
            <person name="Grouzdev D.S."/>
            <person name="Park M."/>
            <person name="Cho J."/>
        </authorList>
    </citation>
    <scope>NUCLEOTIDE SEQUENCE [LARGE SCALE GENOMIC DNA]</scope>
    <source>
        <strain evidence="4 5">G-116</strain>
    </source>
</reference>
<dbReference type="Proteomes" id="UP000297475">
    <property type="component" value="Unassembled WGS sequence"/>
</dbReference>
<dbReference type="AlphaFoldDB" id="A0A4Z0W5K3"/>
<dbReference type="PANTHER" id="PTHR10655:SF17">
    <property type="entry name" value="LYSOPHOSPHOLIPASE-LIKE PROTEIN 1"/>
    <property type="match status" value="1"/>
</dbReference>
<dbReference type="RefSeq" id="WP_135484367.1">
    <property type="nucleotide sequence ID" value="NZ_SRMF01000009.1"/>
</dbReference>